<dbReference type="InterPro" id="IPR010982">
    <property type="entry name" value="Lambda_DNA-bd_dom_sf"/>
</dbReference>
<dbReference type="Pfam" id="PF19054">
    <property type="entry name" value="DUF5753"/>
    <property type="match status" value="1"/>
</dbReference>
<dbReference type="PROSITE" id="PS50943">
    <property type="entry name" value="HTH_CROC1"/>
    <property type="match status" value="1"/>
</dbReference>
<evidence type="ECO:0000259" key="1">
    <source>
        <dbReference type="PROSITE" id="PS50943"/>
    </source>
</evidence>
<protein>
    <submittedName>
        <fullName evidence="2">DNA-binding transcriptional regulator, XRE-family HTH domain</fullName>
    </submittedName>
</protein>
<keyword evidence="2" id="KW-0238">DNA-binding</keyword>
<dbReference type="Gene3D" id="1.10.260.40">
    <property type="entry name" value="lambda repressor-like DNA-binding domains"/>
    <property type="match status" value="1"/>
</dbReference>
<dbReference type="InterPro" id="IPR001387">
    <property type="entry name" value="Cro/C1-type_HTH"/>
</dbReference>
<dbReference type="Pfam" id="PF13560">
    <property type="entry name" value="HTH_31"/>
    <property type="match status" value="1"/>
</dbReference>
<sequence>MHQPTKPKRITSWHVIGAQLSHFRRAARLTQPALAEAVGVHEDTIGSIEQGRRALKIDLAEAFDEILDTKGALAVAVAKVPVREKLPAFVQDYLEYEEEALTLLWYENQVVPGLLQTEAYVRAVFDCLYPPIDAEQLEEWVTGRLSRQRALARKPPPMMNFILEEVILHRPVGGAEVLRDQIRHLRQCAELPFLGLQVVPTSRANHAGLAGPMILLETPDHDHLAYVAGQLTSFLHEDPDRVSELQQKYGMLRSQALTPEETMSLLDDLLGGS</sequence>
<dbReference type="Proteomes" id="UP000184388">
    <property type="component" value="Unassembled WGS sequence"/>
</dbReference>
<dbReference type="RefSeq" id="WP_073443338.1">
    <property type="nucleotide sequence ID" value="NZ_FRBK01000003.1"/>
</dbReference>
<comment type="caution">
    <text evidence="2">The sequence shown here is derived from an EMBL/GenBank/DDBJ whole genome shotgun (WGS) entry which is preliminary data.</text>
</comment>
<evidence type="ECO:0000313" key="2">
    <source>
        <dbReference type="EMBL" id="SHL16034.1"/>
    </source>
</evidence>
<dbReference type="CDD" id="cd00093">
    <property type="entry name" value="HTH_XRE"/>
    <property type="match status" value="1"/>
</dbReference>
<evidence type="ECO:0000313" key="3">
    <source>
        <dbReference type="Proteomes" id="UP000184388"/>
    </source>
</evidence>
<dbReference type="AlphaFoldDB" id="A0A9X8MN11"/>
<dbReference type="SMART" id="SM00530">
    <property type="entry name" value="HTH_XRE"/>
    <property type="match status" value="1"/>
</dbReference>
<gene>
    <name evidence="2" type="ORF">SAMN05216268_10319</name>
</gene>
<accession>A0A9X8MN11</accession>
<feature type="domain" description="HTH cro/C1-type" evidence="1">
    <location>
        <begin position="20"/>
        <end position="73"/>
    </location>
</feature>
<name>A0A9X8MN11_9ACTN</name>
<dbReference type="SUPFAM" id="SSF47413">
    <property type="entry name" value="lambda repressor-like DNA-binding domains"/>
    <property type="match status" value="1"/>
</dbReference>
<organism evidence="2 3">
    <name type="scientific">Streptomyces yunnanensis</name>
    <dbReference type="NCBI Taxonomy" id="156453"/>
    <lineage>
        <taxon>Bacteria</taxon>
        <taxon>Bacillati</taxon>
        <taxon>Actinomycetota</taxon>
        <taxon>Actinomycetes</taxon>
        <taxon>Kitasatosporales</taxon>
        <taxon>Streptomycetaceae</taxon>
        <taxon>Streptomyces</taxon>
    </lineage>
</organism>
<reference evidence="3" key="1">
    <citation type="submission" date="2016-11" db="EMBL/GenBank/DDBJ databases">
        <authorList>
            <person name="Jaros S."/>
            <person name="Januszkiewicz K."/>
            <person name="Wedrychowicz H."/>
        </authorList>
    </citation>
    <scope>NUCLEOTIDE SEQUENCE [LARGE SCALE GENOMIC DNA]</scope>
    <source>
        <strain evidence="3">CGMCC 4.3555</strain>
    </source>
</reference>
<dbReference type="EMBL" id="FRBK01000003">
    <property type="protein sequence ID" value="SHL16034.1"/>
    <property type="molecule type" value="Genomic_DNA"/>
</dbReference>
<proteinExistence type="predicted"/>
<dbReference type="InterPro" id="IPR043917">
    <property type="entry name" value="DUF5753"/>
</dbReference>
<dbReference type="GO" id="GO:0003677">
    <property type="term" value="F:DNA binding"/>
    <property type="evidence" value="ECO:0007669"/>
    <property type="project" value="UniProtKB-KW"/>
</dbReference>